<feature type="domain" description="UDP-glucose/GDP-mannose dehydrogenase C-terminal" evidence="8">
    <location>
        <begin position="325"/>
        <end position="426"/>
    </location>
</feature>
<dbReference type="Gene3D" id="1.20.5.100">
    <property type="entry name" value="Cytochrome c1, transmembrane anchor, C-terminal"/>
    <property type="match status" value="1"/>
</dbReference>
<dbReference type="Pfam" id="PF03720">
    <property type="entry name" value="UDPG_MGDP_dh_C"/>
    <property type="match status" value="1"/>
</dbReference>
<evidence type="ECO:0000256" key="5">
    <source>
        <dbReference type="ARBA" id="ARBA00023027"/>
    </source>
</evidence>
<dbReference type="NCBIfam" id="TIGR03026">
    <property type="entry name" value="NDP-sugDHase"/>
    <property type="match status" value="1"/>
</dbReference>
<comment type="similarity">
    <text evidence="2 7">Belongs to the UDP-glucose/GDP-mannose dehydrogenase family.</text>
</comment>
<dbReference type="SMART" id="SM00984">
    <property type="entry name" value="UDPG_MGDP_dh_C"/>
    <property type="match status" value="1"/>
</dbReference>
<comment type="catalytic activity">
    <reaction evidence="6 7">
        <text>UDP-alpha-D-glucose + 2 NAD(+) + H2O = UDP-alpha-D-glucuronate + 2 NADH + 3 H(+)</text>
        <dbReference type="Rhea" id="RHEA:23596"/>
        <dbReference type="ChEBI" id="CHEBI:15377"/>
        <dbReference type="ChEBI" id="CHEBI:15378"/>
        <dbReference type="ChEBI" id="CHEBI:57540"/>
        <dbReference type="ChEBI" id="CHEBI:57945"/>
        <dbReference type="ChEBI" id="CHEBI:58052"/>
        <dbReference type="ChEBI" id="CHEBI:58885"/>
        <dbReference type="EC" id="1.1.1.22"/>
    </reaction>
</comment>
<dbReference type="RefSeq" id="WP_190222536.1">
    <property type="nucleotide sequence ID" value="NZ_BNBS01000016.1"/>
</dbReference>
<accession>A0ABQ3P6P4</accession>
<protein>
    <recommendedName>
        <fullName evidence="3 7">UDP-glucose 6-dehydrogenase</fullName>
        <ecNumber evidence="3 7">1.1.1.22</ecNumber>
    </recommendedName>
</protein>
<dbReference type="InterPro" id="IPR001732">
    <property type="entry name" value="UDP-Glc/GDP-Man_DH_N"/>
</dbReference>
<reference evidence="9" key="1">
    <citation type="submission" date="2024-05" db="EMBL/GenBank/DDBJ databases">
        <title>Whole genome shotgun sequence of Streptomyces hydrogenans NBRC 13475.</title>
        <authorList>
            <person name="Komaki H."/>
            <person name="Tamura T."/>
        </authorList>
    </citation>
    <scope>NUCLEOTIDE SEQUENCE</scope>
    <source>
        <strain evidence="9">NBRC 13475</strain>
    </source>
</reference>
<name>A0ABQ3P6P4_9ACTN</name>
<dbReference type="SUPFAM" id="SSF48179">
    <property type="entry name" value="6-phosphogluconate dehydrogenase C-terminal domain-like"/>
    <property type="match status" value="1"/>
</dbReference>
<dbReference type="Proteomes" id="UP001052739">
    <property type="component" value="Unassembled WGS sequence"/>
</dbReference>
<dbReference type="SUPFAM" id="SSF52413">
    <property type="entry name" value="UDP-glucose/GDP-mannose dehydrogenase C-terminal domain"/>
    <property type="match status" value="1"/>
</dbReference>
<dbReference type="InterPro" id="IPR036291">
    <property type="entry name" value="NAD(P)-bd_dom_sf"/>
</dbReference>
<keyword evidence="5 7" id="KW-0520">NAD</keyword>
<evidence type="ECO:0000259" key="8">
    <source>
        <dbReference type="SMART" id="SM00984"/>
    </source>
</evidence>
<dbReference type="InterPro" id="IPR014027">
    <property type="entry name" value="UDP-Glc/GDP-Man_DH_C"/>
</dbReference>
<dbReference type="SUPFAM" id="SSF51735">
    <property type="entry name" value="NAD(P)-binding Rossmann-fold domains"/>
    <property type="match status" value="1"/>
</dbReference>
<dbReference type="InterPro" id="IPR008927">
    <property type="entry name" value="6-PGluconate_DH-like_C_sf"/>
</dbReference>
<organism evidence="9 10">
    <name type="scientific">Streptomyces hydrogenans</name>
    <dbReference type="NCBI Taxonomy" id="1873719"/>
    <lineage>
        <taxon>Bacteria</taxon>
        <taxon>Bacillati</taxon>
        <taxon>Actinomycetota</taxon>
        <taxon>Actinomycetes</taxon>
        <taxon>Kitasatosporales</taxon>
        <taxon>Streptomycetaceae</taxon>
        <taxon>Streptomyces</taxon>
    </lineage>
</organism>
<dbReference type="InterPro" id="IPR036220">
    <property type="entry name" value="UDP-Glc/GDP-Man_DH_C_sf"/>
</dbReference>
<evidence type="ECO:0000256" key="2">
    <source>
        <dbReference type="ARBA" id="ARBA00006601"/>
    </source>
</evidence>
<evidence type="ECO:0000313" key="10">
    <source>
        <dbReference type="Proteomes" id="UP001052739"/>
    </source>
</evidence>
<comment type="caution">
    <text evidence="9">The sequence shown here is derived from an EMBL/GenBank/DDBJ whole genome shotgun (WGS) entry which is preliminary data.</text>
</comment>
<evidence type="ECO:0000256" key="4">
    <source>
        <dbReference type="ARBA" id="ARBA00023002"/>
    </source>
</evidence>
<dbReference type="PIRSF" id="PIRSF000124">
    <property type="entry name" value="UDPglc_GDPman_dh"/>
    <property type="match status" value="1"/>
</dbReference>
<evidence type="ECO:0000256" key="7">
    <source>
        <dbReference type="PIRNR" id="PIRNR000124"/>
    </source>
</evidence>
<dbReference type="EC" id="1.1.1.22" evidence="3 7"/>
<evidence type="ECO:0000256" key="6">
    <source>
        <dbReference type="ARBA" id="ARBA00047473"/>
    </source>
</evidence>
<evidence type="ECO:0000256" key="3">
    <source>
        <dbReference type="ARBA" id="ARBA00012954"/>
    </source>
</evidence>
<evidence type="ECO:0000256" key="1">
    <source>
        <dbReference type="ARBA" id="ARBA00004701"/>
    </source>
</evidence>
<dbReference type="EMBL" id="BNDW01000019">
    <property type="protein sequence ID" value="GHI20669.1"/>
    <property type="molecule type" value="Genomic_DNA"/>
</dbReference>
<comment type="pathway">
    <text evidence="1">Nucleotide-sugar biosynthesis; UDP-alpha-D-glucuronate biosynthesis; UDP-alpha-D-glucuronate from UDP-alpha-D-glucose: step 1/1.</text>
</comment>
<dbReference type="InterPro" id="IPR017476">
    <property type="entry name" value="UDP-Glc/GDP-Man"/>
</dbReference>
<dbReference type="Pfam" id="PF00984">
    <property type="entry name" value="UDPG_MGDP_dh"/>
    <property type="match status" value="1"/>
</dbReference>
<sequence>MALKITVIGTGYLGATHAAAMAEMGFEVLGLDVVPEKIELLASGRVPMYEPGLEELLARHVAGIEGSTGRLRFTTSWEEVGAFGDVHFVCVNTPQKHGEYGCDMSYVDAAFASLAGVARPGSLAVGKSTVPVGSAERLAGVLPEGVELAWNPEFLREGFAVQDTLRPDRIVVGVPGDDGGRAEKLLREVYAVPVAEGSPFVVTDFPTAELVKTAANSFLATKISFINAMAEICEAAGGDVAKLAEAIGHDERIGNKFLRAGVGFGGGCLPKDIRAFMARAGELGVDQALTFLREIDSINMRRRGQMVEMARQALGGDSFLGRRVAVLGATFKPDSDDVRDSPALNVAGQIHLQGGQVTVYDPKGMENARKVFPTLGYADSALEAVRGADVVLHLTEWREFRELDPAELAAVASSPVVLDGRNALDGERWRAAGWTYRAMGRPRA</sequence>
<dbReference type="PANTHER" id="PTHR43750">
    <property type="entry name" value="UDP-GLUCOSE 6-DEHYDROGENASE TUAD"/>
    <property type="match status" value="1"/>
</dbReference>
<dbReference type="InterPro" id="IPR028357">
    <property type="entry name" value="UDPglc_DH_bac"/>
</dbReference>
<dbReference type="PIRSF" id="PIRSF500134">
    <property type="entry name" value="UDPglc_DH_bac"/>
    <property type="match status" value="1"/>
</dbReference>
<proteinExistence type="inferred from homology"/>
<dbReference type="PANTHER" id="PTHR43750:SF3">
    <property type="entry name" value="UDP-GLUCOSE 6-DEHYDROGENASE TUAD"/>
    <property type="match status" value="1"/>
</dbReference>
<gene>
    <name evidence="9" type="ORF">Shyd_20400</name>
</gene>
<dbReference type="Gene3D" id="3.40.50.720">
    <property type="entry name" value="NAD(P)-binding Rossmann-like Domain"/>
    <property type="match status" value="2"/>
</dbReference>
<keyword evidence="4 7" id="KW-0560">Oxidoreductase</keyword>
<dbReference type="InterPro" id="IPR014026">
    <property type="entry name" value="UDP-Glc/GDP-Man_DH_dimer"/>
</dbReference>
<dbReference type="Pfam" id="PF03721">
    <property type="entry name" value="UDPG_MGDP_dh_N"/>
    <property type="match status" value="1"/>
</dbReference>
<evidence type="ECO:0000313" key="9">
    <source>
        <dbReference type="EMBL" id="GHI20669.1"/>
    </source>
</evidence>
<keyword evidence="10" id="KW-1185">Reference proteome</keyword>